<organism evidence="1 2">
    <name type="scientific">Bosea lathyri</name>
    <dbReference type="NCBI Taxonomy" id="1036778"/>
    <lineage>
        <taxon>Bacteria</taxon>
        <taxon>Pseudomonadati</taxon>
        <taxon>Pseudomonadota</taxon>
        <taxon>Alphaproteobacteria</taxon>
        <taxon>Hyphomicrobiales</taxon>
        <taxon>Boseaceae</taxon>
        <taxon>Bosea</taxon>
    </lineage>
</organism>
<proteinExistence type="predicted"/>
<reference evidence="1 2" key="1">
    <citation type="submission" date="2016-10" db="EMBL/GenBank/DDBJ databases">
        <authorList>
            <person name="de Groot N.N."/>
        </authorList>
    </citation>
    <scope>NUCLEOTIDE SEQUENCE [LARGE SCALE GENOMIC DNA]</scope>
    <source>
        <strain evidence="1 2">DSM 26656</strain>
    </source>
</reference>
<dbReference type="Proteomes" id="UP000236743">
    <property type="component" value="Unassembled WGS sequence"/>
</dbReference>
<dbReference type="OrthoDB" id="8452369at2"/>
<gene>
    <name evidence="1" type="ORF">SAMN04488115_107166</name>
</gene>
<protein>
    <recommendedName>
        <fullName evidence="3">Phage regulatory protein CII (CP76)</fullName>
    </recommendedName>
</protein>
<dbReference type="EMBL" id="FNUY01000007">
    <property type="protein sequence ID" value="SEG58962.1"/>
    <property type="molecule type" value="Genomic_DNA"/>
</dbReference>
<evidence type="ECO:0000313" key="1">
    <source>
        <dbReference type="EMBL" id="SEG58962.1"/>
    </source>
</evidence>
<name>A0A1H6BE79_9HYPH</name>
<sequence>MRIKDLSFYQRKAAMADLIERVGGPTRAGQLLTVTQQLMSRVKDRDDPTMLTLDGKLALELECGEPVVTRVEAELLGFRLEPIARPVAEPDGTPFDAHAAVMAEVADLCRSFSRSVADGKYSRTDAVTVGRDLAELRRSIERFDRVHAAILAGVSA</sequence>
<keyword evidence="2" id="KW-1185">Reference proteome</keyword>
<dbReference type="RefSeq" id="WP_103873757.1">
    <property type="nucleotide sequence ID" value="NZ_FNUY01000007.1"/>
</dbReference>
<evidence type="ECO:0008006" key="3">
    <source>
        <dbReference type="Google" id="ProtNLM"/>
    </source>
</evidence>
<accession>A0A1H6BE79</accession>
<evidence type="ECO:0000313" key="2">
    <source>
        <dbReference type="Proteomes" id="UP000236743"/>
    </source>
</evidence>
<dbReference type="AlphaFoldDB" id="A0A1H6BE79"/>